<dbReference type="GO" id="GO:0015423">
    <property type="term" value="F:ABC-type maltose transporter activity"/>
    <property type="evidence" value="ECO:0007669"/>
    <property type="project" value="TreeGrafter"/>
</dbReference>
<feature type="coiled-coil region" evidence="10">
    <location>
        <begin position="274"/>
        <end position="319"/>
    </location>
</feature>
<evidence type="ECO:0000313" key="14">
    <source>
        <dbReference type="EMBL" id="APJ38795.1"/>
    </source>
</evidence>
<dbReference type="AlphaFoldDB" id="A0A1L4FT36"/>
<dbReference type="CDD" id="cd06261">
    <property type="entry name" value="TM_PBP2"/>
    <property type="match status" value="1"/>
</dbReference>
<keyword evidence="5" id="KW-0762">Sugar transport</keyword>
<reference evidence="15" key="1">
    <citation type="submission" date="2016-10" db="EMBL/GenBank/DDBJ databases">
        <authorList>
            <person name="Beylefeld A."/>
            <person name="Abolnik C."/>
        </authorList>
    </citation>
    <scope>NUCLEOTIDE SEQUENCE [LARGE SCALE GENOMIC DNA]</scope>
    <source>
        <strain evidence="15">B359_6</strain>
    </source>
</reference>
<dbReference type="RefSeq" id="WP_073372100.1">
    <property type="nucleotide sequence ID" value="NZ_CP017813.1"/>
</dbReference>
<protein>
    <submittedName>
        <fullName evidence="14">ABC transporter permease</fullName>
    </submittedName>
</protein>
<dbReference type="EMBL" id="CP017813">
    <property type="protein sequence ID" value="APJ38752.1"/>
    <property type="molecule type" value="Genomic_DNA"/>
</dbReference>
<evidence type="ECO:0000313" key="13">
    <source>
        <dbReference type="EMBL" id="APJ38752.1"/>
    </source>
</evidence>
<dbReference type="PANTHER" id="PTHR47314:SF1">
    <property type="entry name" value="MALTOSE_MALTODEXTRIN TRANSPORT SYSTEM PERMEASE PROTEIN MALF"/>
    <property type="match status" value="1"/>
</dbReference>
<dbReference type="EMBL" id="CP017813">
    <property type="protein sequence ID" value="APJ38093.1"/>
    <property type="molecule type" value="Genomic_DNA"/>
</dbReference>
<sequence>MEKLKLYNWYGEEFDTVIPQQATSLKAYKKNAKNVFNRRIRAIKIRREIEKDLFLRAKTKIQDNLKRELYSHKVAYLNKVKVVKDSIRKLKIASSVQSLIAFEIKKLTKERKNLDKYAKDYQTSLKNTTDTYEEKVASIQKLVTKTNLDQTQLNLKFIFYNLMLEYIKKFDDLEFDFTKLTNLLEPELEFLKSISNPKAVFLEAYNEIKKTQQRLLAKREELRKQFSLEHKEIKTKYVDGKYNIKLSARQRIIQAEYEYNEKYQNSKVEIQEYKKAALAKIEQHKQEILQAEKNNQSIVDNLIKQSNNSKQEYKKLYQANLKKVQAKTLSYMLERFKDFATSDESHLKNLDLNSVATNSLSEIKKSIQEHNKLNDLDTQILKIYVDVFFSHKSYFEHSKIAKLILQSDYAKNLSKSYKSVSHESEYQLVKSQALLEKAQGLNSIIQKYKIEKILAKVEILKLKASNLIQQEKTTNQEKKKSIFDESKELFALYKNKIKSKEITKAAFKNKKIEIKVAEKEKLLGLKLNSNLYKNKNILSTNLWRENAEKKIVNKIFESKINEAQKSIPIEVNKGIKLWATILGFILPGLPEILFFKQYLKGILMLLFTVFVWSFLIPFSLGFYWSKMNGIPGFYDLGSSKFNSQAGSFPDARYYLFGGVISVIFFSISIIYLFISSIGARRVATALEEGSRPSKWSHTKRWLNTSGFPWMISIFGWFLIAFIVVAPIVTSILISFTDYGYLHEAPTQPVHWVGLKQWGLWWQLRKNDLLLSLSRVLGWSFIWTIFSTILPISLGIILAVLANNHRIRGKKFFRLIFILPWAIPAFVTLSFLRKSFMAGDTGYINFVLMSLHLIDQPVDWLNDITKARVLVILVQTWIAYAWIFMLVTGNLQSIPKDIYEAGSIDGAKGRQLFFSLTLPSLLLAIAPMLIGQFVGAFNNFTTISLFTGGGPAFAKPTVFGEASTDIVISWVYKMTTGVVKFESDQAFAAALTTLAAILSVAVAARGFIKSMTRRD</sequence>
<dbReference type="KEGG" id="mpul:BLA55_00055"/>
<feature type="transmembrane region" description="Helical" evidence="9">
    <location>
        <begin position="985"/>
        <end position="1007"/>
    </location>
</feature>
<accession>A0A1L4FT36</accession>
<evidence type="ECO:0000313" key="12">
    <source>
        <dbReference type="EMBL" id="APJ38093.1"/>
    </source>
</evidence>
<comment type="similarity">
    <text evidence="2">Belongs to the binding-protein-dependent transport system permease family. MalFG subfamily.</text>
</comment>
<dbReference type="GO" id="GO:1990060">
    <property type="term" value="C:maltose transport complex"/>
    <property type="evidence" value="ECO:0007669"/>
    <property type="project" value="TreeGrafter"/>
</dbReference>
<dbReference type="InterPro" id="IPR035906">
    <property type="entry name" value="MetI-like_sf"/>
</dbReference>
<dbReference type="KEGG" id="mpul:BLA55_04015"/>
<feature type="transmembrane region" description="Helical" evidence="9">
    <location>
        <begin position="653"/>
        <end position="674"/>
    </location>
</feature>
<evidence type="ECO:0000256" key="3">
    <source>
        <dbReference type="ARBA" id="ARBA00022448"/>
    </source>
</evidence>
<evidence type="ECO:0000256" key="4">
    <source>
        <dbReference type="ARBA" id="ARBA00022475"/>
    </source>
</evidence>
<evidence type="ECO:0000313" key="15">
    <source>
        <dbReference type="Proteomes" id="UP000184322"/>
    </source>
</evidence>
<proteinExistence type="inferred from homology"/>
<evidence type="ECO:0000256" key="8">
    <source>
        <dbReference type="ARBA" id="ARBA00023136"/>
    </source>
</evidence>
<feature type="transmembrane region" description="Helical" evidence="9">
    <location>
        <begin position="577"/>
        <end position="595"/>
    </location>
</feature>
<keyword evidence="15" id="KW-1185">Reference proteome</keyword>
<feature type="transmembrane region" description="Helical" evidence="9">
    <location>
        <begin position="709"/>
        <end position="735"/>
    </location>
</feature>
<gene>
    <name evidence="12" type="ORF">BLA55_00055</name>
    <name evidence="13" type="ORF">BLA55_03770</name>
    <name evidence="14" type="ORF">BLA55_04015</name>
</gene>
<evidence type="ECO:0000256" key="6">
    <source>
        <dbReference type="ARBA" id="ARBA00022692"/>
    </source>
</evidence>
<feature type="transmembrane region" description="Helical" evidence="9">
    <location>
        <begin position="775"/>
        <end position="799"/>
    </location>
</feature>
<feature type="domain" description="ABC transmembrane type-1" evidence="11">
    <location>
        <begin position="776"/>
        <end position="1003"/>
    </location>
</feature>
<feature type="transmembrane region" description="Helical" evidence="9">
    <location>
        <begin position="868"/>
        <end position="890"/>
    </location>
</feature>
<organism evidence="14 15">
    <name type="scientific">Mycoplasmopsis pullorum</name>
    <dbReference type="NCBI Taxonomy" id="48003"/>
    <lineage>
        <taxon>Bacteria</taxon>
        <taxon>Bacillati</taxon>
        <taxon>Mycoplasmatota</taxon>
        <taxon>Mycoplasmoidales</taxon>
        <taxon>Metamycoplasmataceae</taxon>
        <taxon>Mycoplasmopsis</taxon>
    </lineage>
</organism>
<evidence type="ECO:0000256" key="10">
    <source>
        <dbReference type="SAM" id="Coils"/>
    </source>
</evidence>
<reference evidence="14" key="2">
    <citation type="submission" date="2016-10" db="EMBL/GenBank/DDBJ databases">
        <authorList>
            <person name="de Groot N.N."/>
        </authorList>
    </citation>
    <scope>NUCLEOTIDE SEQUENCE [LARGE SCALE GENOMIC DNA]</scope>
    <source>
        <strain evidence="14">B359_6</strain>
    </source>
</reference>
<dbReference type="PANTHER" id="PTHR47314">
    <property type="entry name" value="MALTOSE/MALTODEXTRIN TRANSPORT SYSTEM PERMEASE PROTEIN MALF"/>
    <property type="match status" value="1"/>
</dbReference>
<keyword evidence="8 9" id="KW-0472">Membrane</keyword>
<dbReference type="Pfam" id="PF00528">
    <property type="entry name" value="BPD_transp_1"/>
    <property type="match status" value="1"/>
</dbReference>
<keyword evidence="7 9" id="KW-1133">Transmembrane helix</keyword>
<evidence type="ECO:0000256" key="9">
    <source>
        <dbReference type="RuleBase" id="RU363032"/>
    </source>
</evidence>
<keyword evidence="4" id="KW-1003">Cell membrane</keyword>
<feature type="transmembrane region" description="Helical" evidence="9">
    <location>
        <begin position="811"/>
        <end position="831"/>
    </location>
</feature>
<dbReference type="KEGG" id="mpul:BLA55_03770"/>
<name>A0A1L4FT36_9BACT</name>
<keyword evidence="10" id="KW-0175">Coiled coil</keyword>
<dbReference type="EMBL" id="CP017813">
    <property type="protein sequence ID" value="APJ38795.1"/>
    <property type="molecule type" value="Genomic_DNA"/>
</dbReference>
<dbReference type="SUPFAM" id="SSF161098">
    <property type="entry name" value="MetI-like"/>
    <property type="match status" value="1"/>
</dbReference>
<evidence type="ECO:0000256" key="2">
    <source>
        <dbReference type="ARBA" id="ARBA00009047"/>
    </source>
</evidence>
<dbReference type="Proteomes" id="UP000184322">
    <property type="component" value="Chromosome"/>
</dbReference>
<dbReference type="PROSITE" id="PS50928">
    <property type="entry name" value="ABC_TM1"/>
    <property type="match status" value="1"/>
</dbReference>
<keyword evidence="3 9" id="KW-0813">Transport</keyword>
<comment type="subcellular location">
    <subcellularLocation>
        <location evidence="1 9">Cell membrane</location>
        <topology evidence="1 9">Multi-pass membrane protein</topology>
    </subcellularLocation>
</comment>
<feature type="transmembrane region" description="Helical" evidence="9">
    <location>
        <begin position="602"/>
        <end position="624"/>
    </location>
</feature>
<dbReference type="OrthoDB" id="9778687at2"/>
<evidence type="ECO:0000256" key="1">
    <source>
        <dbReference type="ARBA" id="ARBA00004651"/>
    </source>
</evidence>
<dbReference type="InterPro" id="IPR000515">
    <property type="entry name" value="MetI-like"/>
</dbReference>
<dbReference type="STRING" id="48003.BLA55_00055"/>
<dbReference type="Gene3D" id="1.10.3720.10">
    <property type="entry name" value="MetI-like"/>
    <property type="match status" value="1"/>
</dbReference>
<evidence type="ECO:0000256" key="7">
    <source>
        <dbReference type="ARBA" id="ARBA00022989"/>
    </source>
</evidence>
<keyword evidence="6 9" id="KW-0812">Transmembrane</keyword>
<evidence type="ECO:0000256" key="5">
    <source>
        <dbReference type="ARBA" id="ARBA00022597"/>
    </source>
</evidence>
<dbReference type="GO" id="GO:0042956">
    <property type="term" value="P:maltodextrin transmembrane transport"/>
    <property type="evidence" value="ECO:0007669"/>
    <property type="project" value="TreeGrafter"/>
</dbReference>
<evidence type="ECO:0000259" key="11">
    <source>
        <dbReference type="PROSITE" id="PS50928"/>
    </source>
</evidence>
<feature type="transmembrane region" description="Helical" evidence="9">
    <location>
        <begin position="911"/>
        <end position="933"/>
    </location>
</feature>